<proteinExistence type="predicted"/>
<organism evidence="3 4">
    <name type="scientific">Methylobacterium persicinum</name>
    <dbReference type="NCBI Taxonomy" id="374426"/>
    <lineage>
        <taxon>Bacteria</taxon>
        <taxon>Pseudomonadati</taxon>
        <taxon>Pseudomonadota</taxon>
        <taxon>Alphaproteobacteria</taxon>
        <taxon>Hyphomicrobiales</taxon>
        <taxon>Methylobacteriaceae</taxon>
        <taxon>Methylobacterium</taxon>
    </lineage>
</organism>
<comment type="caution">
    <text evidence="3">The sequence shown here is derived from an EMBL/GenBank/DDBJ whole genome shotgun (WGS) entry which is preliminary data.</text>
</comment>
<accession>A0ABU0HFV4</accession>
<dbReference type="EMBL" id="JAUSVV010000001">
    <property type="protein sequence ID" value="MDQ0440728.1"/>
    <property type="molecule type" value="Genomic_DNA"/>
</dbReference>
<dbReference type="Gene3D" id="3.40.190.10">
    <property type="entry name" value="Periplasmic binding protein-like II"/>
    <property type="match status" value="2"/>
</dbReference>
<evidence type="ECO:0000313" key="3">
    <source>
        <dbReference type="EMBL" id="MDQ0440728.1"/>
    </source>
</evidence>
<evidence type="ECO:0000256" key="1">
    <source>
        <dbReference type="SAM" id="MobiDB-lite"/>
    </source>
</evidence>
<evidence type="ECO:0000313" key="4">
    <source>
        <dbReference type="Proteomes" id="UP001236369"/>
    </source>
</evidence>
<gene>
    <name evidence="3" type="ORF">QO016_000205</name>
</gene>
<reference evidence="3 4" key="1">
    <citation type="submission" date="2023-07" db="EMBL/GenBank/DDBJ databases">
        <title>Genomic Encyclopedia of Type Strains, Phase IV (KMG-IV): sequencing the most valuable type-strain genomes for metagenomic binning, comparative biology and taxonomic classification.</title>
        <authorList>
            <person name="Goeker M."/>
        </authorList>
    </citation>
    <scope>NUCLEOTIDE SEQUENCE [LARGE SCALE GENOMIC DNA]</scope>
    <source>
        <strain evidence="3 4">DSM 19562</strain>
    </source>
</reference>
<keyword evidence="4" id="KW-1185">Reference proteome</keyword>
<feature type="chain" id="PRO_5045252176" evidence="2">
    <location>
        <begin position="24"/>
        <end position="335"/>
    </location>
</feature>
<feature type="signal peptide" evidence="2">
    <location>
        <begin position="1"/>
        <end position="23"/>
    </location>
</feature>
<dbReference type="RefSeq" id="WP_012752914.1">
    <property type="nucleotide sequence ID" value="NZ_BPQX01000011.1"/>
</dbReference>
<evidence type="ECO:0000256" key="2">
    <source>
        <dbReference type="SAM" id="SignalP"/>
    </source>
</evidence>
<feature type="region of interest" description="Disordered" evidence="1">
    <location>
        <begin position="21"/>
        <end position="47"/>
    </location>
</feature>
<name>A0ABU0HFV4_9HYPH</name>
<dbReference type="PANTHER" id="PTHR30632:SF0">
    <property type="entry name" value="SULFATE-BINDING PROTEIN"/>
    <property type="match status" value="1"/>
</dbReference>
<dbReference type="PANTHER" id="PTHR30632">
    <property type="entry name" value="MOLYBDATE-BINDING PERIPLASMIC PROTEIN"/>
    <property type="match status" value="1"/>
</dbReference>
<feature type="compositionally biased region" description="Basic and acidic residues" evidence="1">
    <location>
        <begin position="24"/>
        <end position="34"/>
    </location>
</feature>
<keyword evidence="2" id="KW-0732">Signal</keyword>
<dbReference type="SUPFAM" id="SSF53850">
    <property type="entry name" value="Periplasmic binding protein-like II"/>
    <property type="match status" value="1"/>
</dbReference>
<dbReference type="InterPro" id="IPR050682">
    <property type="entry name" value="ModA/WtpA"/>
</dbReference>
<dbReference type="Proteomes" id="UP001236369">
    <property type="component" value="Unassembled WGS sequence"/>
</dbReference>
<protein>
    <submittedName>
        <fullName evidence="3">ABC-type molybdate transport system substrate-binding protein</fullName>
    </submittedName>
</protein>
<dbReference type="Pfam" id="PF13531">
    <property type="entry name" value="SBP_bac_11"/>
    <property type="match status" value="1"/>
</dbReference>
<sequence>MPRFPLPVVLSCLALLAAPPASADPRRDADRAPADARTFPPWQGGANAPARDKGLEFTVHEADNLADFHGDLTNARLILYVGGNYFFAMAPLVAAFEARHPDLAGRIYYETIPPGLLVRQMRAGGRITVGNMTWTAKPDAYLAGLGAVERLVREGDLVGPAVPYVTNQLAIMVPKGNPAKVTGLADLARPGLRLAMPNPEFEGVARQIKSALRKAGGEELVRTVYGTKVAEGTTTLTRMHHRQTPVWLMQGRADAGVTWRSEAVFQAEANLPTERVDIPAEQNETGAYAGAEVKDAAHPAEARAWLDFLRGAEARAIFARYGFEPYRADGIPDRN</sequence>